<protein>
    <submittedName>
        <fullName evidence="1">Uncharacterized protein</fullName>
    </submittedName>
</protein>
<organism evidence="1 2">
    <name type="scientific">Anabaenopsis elenkinii CCIBt3563</name>
    <dbReference type="NCBI Taxonomy" id="2779889"/>
    <lineage>
        <taxon>Bacteria</taxon>
        <taxon>Bacillati</taxon>
        <taxon>Cyanobacteriota</taxon>
        <taxon>Cyanophyceae</taxon>
        <taxon>Nostocales</taxon>
        <taxon>Nodulariaceae</taxon>
        <taxon>Anabaenopsis</taxon>
    </lineage>
</organism>
<gene>
    <name evidence="1" type="ORF">IM676_03570</name>
</gene>
<keyword evidence="2" id="KW-1185">Reference proteome</keyword>
<dbReference type="Proteomes" id="UP000593846">
    <property type="component" value="Chromosome"/>
</dbReference>
<accession>A0A7S6REF1</accession>
<name>A0A7S6REF1_9CYAN</name>
<reference evidence="2" key="1">
    <citation type="submission" date="2020-10" db="EMBL/GenBank/DDBJ databases">
        <title>Genome-based taxonomic classification of the species Anabaenopsis elenkinii.</title>
        <authorList>
            <person name="Delbaje E."/>
            <person name="Andreote A.P.D."/>
            <person name="Pellegrinetti T.A."/>
            <person name="Cruz R.B."/>
            <person name="Branco L.H.Z."/>
            <person name="Fiore M.F."/>
        </authorList>
    </citation>
    <scope>NUCLEOTIDE SEQUENCE [LARGE SCALE GENOMIC DNA]</scope>
    <source>
        <strain evidence="2">CCIBt3563</strain>
    </source>
</reference>
<evidence type="ECO:0000313" key="2">
    <source>
        <dbReference type="Proteomes" id="UP000593846"/>
    </source>
</evidence>
<dbReference type="RefSeq" id="WP_200988953.1">
    <property type="nucleotide sequence ID" value="NZ_CP063311.1"/>
</dbReference>
<evidence type="ECO:0000313" key="1">
    <source>
        <dbReference type="EMBL" id="QOV23407.1"/>
    </source>
</evidence>
<dbReference type="AlphaFoldDB" id="A0A7S6REF1"/>
<dbReference type="KEGG" id="aee:IM676_03570"/>
<proteinExistence type="predicted"/>
<dbReference type="EMBL" id="CP063311">
    <property type="protein sequence ID" value="QOV23407.1"/>
    <property type="molecule type" value="Genomic_DNA"/>
</dbReference>
<sequence>MKLKAPTIGLVEVPALGLYDPERHNWTALYRRNTFGKAESKLINYHGGLTKMATAGSVSN</sequence>